<gene>
    <name evidence="2" type="ORF">LRS37_15375</name>
</gene>
<dbReference type="PROSITE" id="PS51186">
    <property type="entry name" value="GNAT"/>
    <property type="match status" value="1"/>
</dbReference>
<sequence length="183" mass="21258">MMDDVMIIKPTKEDRKSVYEVFEISIRDAFEKEGLGDLKEDMLAEIENKRNLFSYSLEMKDSDIFFLIAKLDEHVIGTISFGPCGSDIKKCTNYQLDTIGELGSLYVLPHYQGQGVGSALIHAMIKHLHELGIEQFCLDSGYKRAQRKWLRKFGEPYKIVKDYWGKDFDHMVWLCKVNDYVKN</sequence>
<dbReference type="Proteomes" id="UP001162836">
    <property type="component" value="Unassembled WGS sequence"/>
</dbReference>
<dbReference type="Gene3D" id="3.40.630.30">
    <property type="match status" value="1"/>
</dbReference>
<dbReference type="CDD" id="cd04301">
    <property type="entry name" value="NAT_SF"/>
    <property type="match status" value="1"/>
</dbReference>
<evidence type="ECO:0000259" key="1">
    <source>
        <dbReference type="PROSITE" id="PS51186"/>
    </source>
</evidence>
<comment type="caution">
    <text evidence="2">The sequence shown here is derived from an EMBL/GenBank/DDBJ whole genome shotgun (WGS) entry which is preliminary data.</text>
</comment>
<reference evidence="2 3" key="1">
    <citation type="journal article" date="2023" name="Antonie Van Leeuwenhoek">
        <title>Unveiling the genomic potential of a novel thermostable glycoside hydrolases producing Neobacillus sedimentimangrovi UE25.</title>
        <authorList>
            <person name="Ejaz U."/>
            <person name="Saleem F."/>
            <person name="Rashid R."/>
            <person name="Hasan K.A."/>
            <person name="Syed M.N."/>
            <person name="Sohail M."/>
        </authorList>
    </citation>
    <scope>NUCLEOTIDE SEQUENCE [LARGE SCALE GENOMIC DNA]</scope>
    <source>
        <strain evidence="2 3">UE25</strain>
    </source>
</reference>
<organism evidence="2 3">
    <name type="scientific">Neobacillus sedimentimangrovi</name>
    <dbReference type="NCBI Taxonomy" id="2699460"/>
    <lineage>
        <taxon>Bacteria</taxon>
        <taxon>Bacillati</taxon>
        <taxon>Bacillota</taxon>
        <taxon>Bacilli</taxon>
        <taxon>Bacillales</taxon>
        <taxon>Bacillaceae</taxon>
        <taxon>Neobacillus</taxon>
    </lineage>
</organism>
<evidence type="ECO:0000313" key="2">
    <source>
        <dbReference type="EMBL" id="MCD4840214.1"/>
    </source>
</evidence>
<dbReference type="RefSeq" id="WP_231315246.1">
    <property type="nucleotide sequence ID" value="NZ_JAJODE010000061.1"/>
</dbReference>
<proteinExistence type="predicted"/>
<accession>A0ABS8QLM2</accession>
<dbReference type="Pfam" id="PF00583">
    <property type="entry name" value="Acetyltransf_1"/>
    <property type="match status" value="1"/>
</dbReference>
<dbReference type="InterPro" id="IPR000182">
    <property type="entry name" value="GNAT_dom"/>
</dbReference>
<keyword evidence="3" id="KW-1185">Reference proteome</keyword>
<dbReference type="SUPFAM" id="SSF55729">
    <property type="entry name" value="Acyl-CoA N-acyltransferases (Nat)"/>
    <property type="match status" value="1"/>
</dbReference>
<feature type="domain" description="N-acetyltransferase" evidence="1">
    <location>
        <begin position="24"/>
        <end position="178"/>
    </location>
</feature>
<name>A0ABS8QLM2_9BACI</name>
<protein>
    <submittedName>
        <fullName evidence="2">GNAT family N-acetyltransferase</fullName>
    </submittedName>
</protein>
<dbReference type="InterPro" id="IPR016181">
    <property type="entry name" value="Acyl_CoA_acyltransferase"/>
</dbReference>
<evidence type="ECO:0000313" key="3">
    <source>
        <dbReference type="Proteomes" id="UP001162836"/>
    </source>
</evidence>
<dbReference type="EMBL" id="JAJODE010000061">
    <property type="protein sequence ID" value="MCD4840214.1"/>
    <property type="molecule type" value="Genomic_DNA"/>
</dbReference>